<dbReference type="AlphaFoldDB" id="A0A6A4ZX29"/>
<organism evidence="2 3">
    <name type="scientific">Aphanomyces astaci</name>
    <name type="common">Crayfish plague agent</name>
    <dbReference type="NCBI Taxonomy" id="112090"/>
    <lineage>
        <taxon>Eukaryota</taxon>
        <taxon>Sar</taxon>
        <taxon>Stramenopiles</taxon>
        <taxon>Oomycota</taxon>
        <taxon>Saprolegniomycetes</taxon>
        <taxon>Saprolegniales</taxon>
        <taxon>Verrucalvaceae</taxon>
        <taxon>Aphanomyces</taxon>
    </lineage>
</organism>
<gene>
    <name evidence="2" type="ORF">AaE_007604</name>
</gene>
<reference evidence="2 3" key="1">
    <citation type="submission" date="2019-06" db="EMBL/GenBank/DDBJ databases">
        <title>Genomics analysis of Aphanomyces spp. identifies a new class of oomycete effector associated with host adaptation.</title>
        <authorList>
            <person name="Gaulin E."/>
        </authorList>
    </citation>
    <scope>NUCLEOTIDE SEQUENCE [LARGE SCALE GENOMIC DNA]</scope>
    <source>
        <strain evidence="2 3">E</strain>
    </source>
</reference>
<evidence type="ECO:0000256" key="1">
    <source>
        <dbReference type="SAM" id="MobiDB-lite"/>
    </source>
</evidence>
<evidence type="ECO:0000313" key="2">
    <source>
        <dbReference type="EMBL" id="KAF0747751.1"/>
    </source>
</evidence>
<protein>
    <submittedName>
        <fullName evidence="2">Uncharacterized protein</fullName>
    </submittedName>
</protein>
<dbReference type="VEuPathDB" id="FungiDB:H257_11938"/>
<accession>A0A6A4ZX29</accession>
<comment type="caution">
    <text evidence="2">The sequence shown here is derived from an EMBL/GenBank/DDBJ whole genome shotgun (WGS) entry which is preliminary data.</text>
</comment>
<dbReference type="EMBL" id="VJMI01013446">
    <property type="protein sequence ID" value="KAF0747751.1"/>
    <property type="molecule type" value="Genomic_DNA"/>
</dbReference>
<sequence length="200" mass="21576">MSSRLAPMPRDEDSSLHHGCATSASLASLIGPSPSDVTSPFLSATSMNDVRSASRPTIPPIRGKRPRTASMDVVPTPAHPSKKKSLCFSSVTTFVFPLDYGGSAIPECAGPPIGLAAYHVNSTTVDISSNTTRNSFVRSTSAGNGVHRFSHLERVRMLKAAKYTGRDIACFCSEATDIRSSREETQEQWVRAHKERPCIV</sequence>
<evidence type="ECO:0000313" key="3">
    <source>
        <dbReference type="Proteomes" id="UP000469452"/>
    </source>
</evidence>
<proteinExistence type="predicted"/>
<dbReference type="Proteomes" id="UP000469452">
    <property type="component" value="Unassembled WGS sequence"/>
</dbReference>
<name>A0A6A4ZX29_APHAT</name>
<feature type="region of interest" description="Disordered" evidence="1">
    <location>
        <begin position="48"/>
        <end position="77"/>
    </location>
</feature>